<feature type="transmembrane region" description="Helical" evidence="1">
    <location>
        <begin position="341"/>
        <end position="364"/>
    </location>
</feature>
<sequence>MPTANSAPCHRADVLTALLCAGLFALASAVGWGMRQPNGRAPLFLDWPPLYAYWDPHTGPGTVAAVALAVAIIAYGPPLAARLSWRWLLLGSWLASMAWLWSLALVDGWRDGVAGRLTAKNEYLYAGGDQGIHRFDDLGEALRTYTRYISKSTAPDNWPAHIAGHPPGAITTFVGLDRIGLGGGAWAAVLVLTAAASAAAAVLVTLRTLGAEAAARRAAPFLVLTPWAVWAGVSADGYFAAVAAWALALLAMCAVHGSRWAGLGAGLLLGWALYLSYGLTLLVVLVAAVLWSARTLRPVPWAALGAGVVVAVFTAAGFWWWEGYRELYDRYYEGVAADRPYRYFLWANLATVVASAGLASMAGLRRAVVSAGRGLRSWRDTTVRGCGNPLVALTLAAALAIAAADLSGMSKAETERIWLPFTLWLLPAAALLPPRSARWWLAAQGLVALVVNHLLVTGW</sequence>
<dbReference type="AlphaFoldDB" id="A0A6G4U0L3"/>
<gene>
    <name evidence="2" type="ORF">G5C51_16710</name>
</gene>
<name>A0A6G4U0L3_9ACTN</name>
<evidence type="ECO:0000313" key="3">
    <source>
        <dbReference type="Proteomes" id="UP000481583"/>
    </source>
</evidence>
<protein>
    <recommendedName>
        <fullName evidence="4">Integral membrane protein</fullName>
    </recommendedName>
</protein>
<evidence type="ECO:0000313" key="2">
    <source>
        <dbReference type="EMBL" id="NGN65532.1"/>
    </source>
</evidence>
<keyword evidence="3" id="KW-1185">Reference proteome</keyword>
<evidence type="ECO:0008006" key="4">
    <source>
        <dbReference type="Google" id="ProtNLM"/>
    </source>
</evidence>
<feature type="transmembrane region" description="Helical" evidence="1">
    <location>
        <begin position="185"/>
        <end position="206"/>
    </location>
</feature>
<reference evidence="2 3" key="1">
    <citation type="submission" date="2020-02" db="EMBL/GenBank/DDBJ databases">
        <title>Whole-genome analyses of novel actinobacteria.</title>
        <authorList>
            <person name="Sahin N."/>
        </authorList>
    </citation>
    <scope>NUCLEOTIDE SEQUENCE [LARGE SCALE GENOMIC DNA]</scope>
    <source>
        <strain evidence="2 3">A7024</strain>
    </source>
</reference>
<organism evidence="2 3">
    <name type="scientific">Streptomyces coryli</name>
    <dbReference type="NCBI Taxonomy" id="1128680"/>
    <lineage>
        <taxon>Bacteria</taxon>
        <taxon>Bacillati</taxon>
        <taxon>Actinomycetota</taxon>
        <taxon>Actinomycetes</taxon>
        <taxon>Kitasatosporales</taxon>
        <taxon>Streptomycetaceae</taxon>
        <taxon>Streptomyces</taxon>
    </lineage>
</organism>
<keyword evidence="1" id="KW-0472">Membrane</keyword>
<accession>A0A6G4U0L3</accession>
<dbReference type="RefSeq" id="WP_165238043.1">
    <property type="nucleotide sequence ID" value="NZ_JAAKZV010000065.1"/>
</dbReference>
<feature type="transmembrane region" description="Helical" evidence="1">
    <location>
        <begin position="299"/>
        <end position="321"/>
    </location>
</feature>
<feature type="transmembrane region" description="Helical" evidence="1">
    <location>
        <begin position="87"/>
        <end position="106"/>
    </location>
</feature>
<keyword evidence="1" id="KW-1133">Transmembrane helix</keyword>
<dbReference type="EMBL" id="JAAKZV010000065">
    <property type="protein sequence ID" value="NGN65532.1"/>
    <property type="molecule type" value="Genomic_DNA"/>
</dbReference>
<feature type="transmembrane region" description="Helical" evidence="1">
    <location>
        <begin position="439"/>
        <end position="456"/>
    </location>
</feature>
<keyword evidence="1" id="KW-0812">Transmembrane</keyword>
<proteinExistence type="predicted"/>
<feature type="transmembrane region" description="Helical" evidence="1">
    <location>
        <begin position="227"/>
        <end position="251"/>
    </location>
</feature>
<comment type="caution">
    <text evidence="2">The sequence shown here is derived from an EMBL/GenBank/DDBJ whole genome shotgun (WGS) entry which is preliminary data.</text>
</comment>
<feature type="transmembrane region" description="Helical" evidence="1">
    <location>
        <begin position="57"/>
        <end position="75"/>
    </location>
</feature>
<dbReference type="Proteomes" id="UP000481583">
    <property type="component" value="Unassembled WGS sequence"/>
</dbReference>
<evidence type="ECO:0000256" key="1">
    <source>
        <dbReference type="SAM" id="Phobius"/>
    </source>
</evidence>
<feature type="transmembrane region" description="Helical" evidence="1">
    <location>
        <begin position="385"/>
        <end position="404"/>
    </location>
</feature>
<feature type="transmembrane region" description="Helical" evidence="1">
    <location>
        <begin position="271"/>
        <end position="292"/>
    </location>
</feature>